<evidence type="ECO:0000313" key="2">
    <source>
        <dbReference type="Proteomes" id="UP001267638"/>
    </source>
</evidence>
<dbReference type="SUPFAM" id="SSF53254">
    <property type="entry name" value="Phosphoglycerate mutase-like"/>
    <property type="match status" value="1"/>
</dbReference>
<protein>
    <submittedName>
        <fullName evidence="1">Alpha-ribazole phosphatase</fullName>
        <ecNumber evidence="1">3.1.3.73</ecNumber>
    </submittedName>
</protein>
<organism evidence="1 2">
    <name type="scientific">Sphingobium xenophagum</name>
    <dbReference type="NCBI Taxonomy" id="121428"/>
    <lineage>
        <taxon>Bacteria</taxon>
        <taxon>Pseudomonadati</taxon>
        <taxon>Pseudomonadota</taxon>
        <taxon>Alphaproteobacteria</taxon>
        <taxon>Sphingomonadales</taxon>
        <taxon>Sphingomonadaceae</taxon>
        <taxon>Sphingobium</taxon>
    </lineage>
</organism>
<dbReference type="GO" id="GO:0043755">
    <property type="term" value="F:alpha-ribazole phosphatase activity"/>
    <property type="evidence" value="ECO:0007669"/>
    <property type="project" value="UniProtKB-EC"/>
</dbReference>
<dbReference type="InterPro" id="IPR013078">
    <property type="entry name" value="His_Pase_superF_clade-1"/>
</dbReference>
<dbReference type="Gene3D" id="3.40.50.1240">
    <property type="entry name" value="Phosphoglycerate mutase-like"/>
    <property type="match status" value="1"/>
</dbReference>
<dbReference type="RefSeq" id="WP_310225779.1">
    <property type="nucleotide sequence ID" value="NZ_JAVDWV010000012.1"/>
</dbReference>
<keyword evidence="1" id="KW-0378">Hydrolase</keyword>
<dbReference type="CDD" id="cd07067">
    <property type="entry name" value="HP_PGM_like"/>
    <property type="match status" value="1"/>
</dbReference>
<dbReference type="Proteomes" id="UP001267638">
    <property type="component" value="Unassembled WGS sequence"/>
</dbReference>
<accession>A0ABU1X4M2</accession>
<dbReference type="EMBL" id="JAVDWV010000012">
    <property type="protein sequence ID" value="MDR7155972.1"/>
    <property type="molecule type" value="Genomic_DNA"/>
</dbReference>
<sequence>MTPRLLHLLRHGAPDTPGLLMGRTDGAPTQAGIDACRARANSLGMGAIISSDLTRASAAADAIGRDHRLPVLLDPRWRELDFGAWDGLAPADVPAEPFARFHADPDASPPPGGERWSMLVDRVAAATAALTADSTLILTHGGAMRAAIAHHCGLTPAQSWAFDLPYASLLSLRLWPGPQPAAQIIGLYP</sequence>
<dbReference type="EC" id="3.1.3.73" evidence="1"/>
<keyword evidence="2" id="KW-1185">Reference proteome</keyword>
<dbReference type="SMART" id="SM00855">
    <property type="entry name" value="PGAM"/>
    <property type="match status" value="1"/>
</dbReference>
<name>A0ABU1X4M2_SPHXE</name>
<proteinExistence type="predicted"/>
<dbReference type="InterPro" id="IPR029033">
    <property type="entry name" value="His_PPase_superfam"/>
</dbReference>
<gene>
    <name evidence="1" type="ORF">J2W40_002808</name>
</gene>
<dbReference type="Pfam" id="PF00300">
    <property type="entry name" value="His_Phos_1"/>
    <property type="match status" value="1"/>
</dbReference>
<reference evidence="1 2" key="1">
    <citation type="submission" date="2023-07" db="EMBL/GenBank/DDBJ databases">
        <title>Sorghum-associated microbial communities from plants grown in Nebraska, USA.</title>
        <authorList>
            <person name="Schachtman D."/>
        </authorList>
    </citation>
    <scope>NUCLEOTIDE SEQUENCE [LARGE SCALE GENOMIC DNA]</scope>
    <source>
        <strain evidence="1 2">4256</strain>
    </source>
</reference>
<comment type="caution">
    <text evidence="1">The sequence shown here is derived from an EMBL/GenBank/DDBJ whole genome shotgun (WGS) entry which is preliminary data.</text>
</comment>
<evidence type="ECO:0000313" key="1">
    <source>
        <dbReference type="EMBL" id="MDR7155972.1"/>
    </source>
</evidence>